<dbReference type="EMBL" id="JAAVMX010000009">
    <property type="protein sequence ID" value="KAF4504602.1"/>
    <property type="molecule type" value="Genomic_DNA"/>
</dbReference>
<comment type="caution">
    <text evidence="3">The sequence shown here is derived from an EMBL/GenBank/DDBJ whole genome shotgun (WGS) entry which is preliminary data.</text>
</comment>
<evidence type="ECO:0000313" key="3">
    <source>
        <dbReference type="EMBL" id="KAF4504602.1"/>
    </source>
</evidence>
<dbReference type="OrthoDB" id="3971593at2759"/>
<feature type="coiled-coil region" evidence="1">
    <location>
        <begin position="144"/>
        <end position="171"/>
    </location>
</feature>
<dbReference type="Proteomes" id="UP000557566">
    <property type="component" value="Unassembled WGS sequence"/>
</dbReference>
<feature type="region of interest" description="Disordered" evidence="2">
    <location>
        <begin position="85"/>
        <end position="104"/>
    </location>
</feature>
<protein>
    <submittedName>
        <fullName evidence="3">Uncharacterized protein</fullName>
    </submittedName>
</protein>
<dbReference type="AlphaFoldDB" id="A0A8H4LTG0"/>
<keyword evidence="4" id="KW-1185">Reference proteome</keyword>
<evidence type="ECO:0000313" key="4">
    <source>
        <dbReference type="Proteomes" id="UP000557566"/>
    </source>
</evidence>
<name>A0A8H4LTG0_9HYPO</name>
<accession>A0A8H4LTG0</accession>
<evidence type="ECO:0000256" key="1">
    <source>
        <dbReference type="SAM" id="Coils"/>
    </source>
</evidence>
<proteinExistence type="predicted"/>
<keyword evidence="1" id="KW-0175">Coiled coil</keyword>
<gene>
    <name evidence="3" type="ORF">G6O67_008035</name>
</gene>
<sequence length="282" mass="31564">MCYRAVSHMMRCDARPLLSDGQAKIVDSYGQPRACECRRDADIKRWLRCEHHGCCRAAAKTYLCVDPGSCKGTVLFHGYEQVPTPRGARAAGDMEGHDQDDDERENAWPARLVLDRGRFPHRGQVPGTRLRFEAPVLRRGLEALRRTGRRIDELESMVARWRDDAFRLQAEHHDDDDDDKIDHLRSVIKLLRAAIRRSAGQKRVLVDEFAKARGALLMLEGWGERAVTGLDEGLDEGLYEDEVEDDEATLVAPSEGQGGRGIAGEMRTVACPTPGLHARAVV</sequence>
<evidence type="ECO:0000256" key="2">
    <source>
        <dbReference type="SAM" id="MobiDB-lite"/>
    </source>
</evidence>
<organism evidence="3 4">
    <name type="scientific">Ophiocordyceps sinensis</name>
    <dbReference type="NCBI Taxonomy" id="72228"/>
    <lineage>
        <taxon>Eukaryota</taxon>
        <taxon>Fungi</taxon>
        <taxon>Dikarya</taxon>
        <taxon>Ascomycota</taxon>
        <taxon>Pezizomycotina</taxon>
        <taxon>Sordariomycetes</taxon>
        <taxon>Hypocreomycetidae</taxon>
        <taxon>Hypocreales</taxon>
        <taxon>Ophiocordycipitaceae</taxon>
        <taxon>Ophiocordyceps</taxon>
    </lineage>
</organism>
<reference evidence="3 4" key="1">
    <citation type="journal article" date="2020" name="Genome Biol. Evol.">
        <title>A new high-quality draft genome assembly of the Chinese cordyceps Ophiocordyceps sinensis.</title>
        <authorList>
            <person name="Shu R."/>
            <person name="Zhang J."/>
            <person name="Meng Q."/>
            <person name="Zhang H."/>
            <person name="Zhou G."/>
            <person name="Li M."/>
            <person name="Wu P."/>
            <person name="Zhao Y."/>
            <person name="Chen C."/>
            <person name="Qin Q."/>
        </authorList>
    </citation>
    <scope>NUCLEOTIDE SEQUENCE [LARGE SCALE GENOMIC DNA]</scope>
    <source>
        <strain evidence="3 4">IOZ07</strain>
    </source>
</reference>